<keyword evidence="2" id="KW-0677">Repeat</keyword>
<dbReference type="PANTHER" id="PTHR32410">
    <property type="entry name" value="CYSTEINE/HISTIDINE-RICH C1 DOMAIN FAMILY PROTEIN"/>
    <property type="match status" value="1"/>
</dbReference>
<dbReference type="AlphaFoldDB" id="A0A3P6F2S4"/>
<dbReference type="Pfam" id="PF03107">
    <property type="entry name" value="C1_2"/>
    <property type="match status" value="3"/>
</dbReference>
<evidence type="ECO:0000256" key="3">
    <source>
        <dbReference type="ARBA" id="ARBA00022833"/>
    </source>
</evidence>
<dbReference type="EMBL" id="LR031876">
    <property type="protein sequence ID" value="VDD38612.1"/>
    <property type="molecule type" value="Genomic_DNA"/>
</dbReference>
<evidence type="ECO:0000259" key="4">
    <source>
        <dbReference type="PROSITE" id="PS50081"/>
    </source>
</evidence>
<dbReference type="InterPro" id="IPR002219">
    <property type="entry name" value="PKC_DAG/PE"/>
</dbReference>
<dbReference type="InterPro" id="IPR004146">
    <property type="entry name" value="DC1"/>
</dbReference>
<dbReference type="GO" id="GO:0046872">
    <property type="term" value="F:metal ion binding"/>
    <property type="evidence" value="ECO:0007669"/>
    <property type="project" value="UniProtKB-KW"/>
</dbReference>
<evidence type="ECO:0000256" key="2">
    <source>
        <dbReference type="ARBA" id="ARBA00022737"/>
    </source>
</evidence>
<dbReference type="SUPFAM" id="SSF57889">
    <property type="entry name" value="Cysteine-rich domain"/>
    <property type="match status" value="2"/>
</dbReference>
<organism evidence="5">
    <name type="scientific">Brassica oleracea</name>
    <name type="common">Wild cabbage</name>
    <dbReference type="NCBI Taxonomy" id="3712"/>
    <lineage>
        <taxon>Eukaryota</taxon>
        <taxon>Viridiplantae</taxon>
        <taxon>Streptophyta</taxon>
        <taxon>Embryophyta</taxon>
        <taxon>Tracheophyta</taxon>
        <taxon>Spermatophyta</taxon>
        <taxon>Magnoliopsida</taxon>
        <taxon>eudicotyledons</taxon>
        <taxon>Gunneridae</taxon>
        <taxon>Pentapetalae</taxon>
        <taxon>rosids</taxon>
        <taxon>malvids</taxon>
        <taxon>Brassicales</taxon>
        <taxon>Brassicaceae</taxon>
        <taxon>Brassiceae</taxon>
        <taxon>Brassica</taxon>
    </lineage>
</organism>
<keyword evidence="3" id="KW-0862">Zinc</keyword>
<proteinExistence type="predicted"/>
<dbReference type="PROSITE" id="PS50081">
    <property type="entry name" value="ZF_DAG_PE_2"/>
    <property type="match status" value="1"/>
</dbReference>
<sequence length="202" mass="23059">MVDALCAQADVNVLWHHHPLLMVDFGKAMICNFCRSGYDDGYFCPRCRLMVHEDCVFVFDSPEITHPCHVRHSLKLLTDGAPGYTDPECHLCGNNTKNFLYHCKICKFSLDMDCAIRDPPPVALSSMKVHEHTIRLMPRLISFACDACGTRGDRSPYVCFRCNFVIHQKCAHLPSIIHINRHDHRVSYTYPLGPGEWTCGDY</sequence>
<dbReference type="InterPro" id="IPR046349">
    <property type="entry name" value="C1-like_sf"/>
</dbReference>
<feature type="domain" description="Phorbol-ester/DAG-type" evidence="4">
    <location>
        <begin position="17"/>
        <end position="68"/>
    </location>
</feature>
<gene>
    <name evidence="5" type="ORF">BOLC7T44172H</name>
</gene>
<evidence type="ECO:0000256" key="1">
    <source>
        <dbReference type="ARBA" id="ARBA00022723"/>
    </source>
</evidence>
<protein>
    <recommendedName>
        <fullName evidence="4">Phorbol-ester/DAG-type domain-containing protein</fullName>
    </recommendedName>
</protein>
<dbReference type="SMART" id="SM00109">
    <property type="entry name" value="C1"/>
    <property type="match status" value="2"/>
</dbReference>
<dbReference type="InterPro" id="IPR053192">
    <property type="entry name" value="Vacuole_Formation_Reg"/>
</dbReference>
<name>A0A3P6F2S4_BRAOL</name>
<evidence type="ECO:0000313" key="5">
    <source>
        <dbReference type="EMBL" id="VDD38612.1"/>
    </source>
</evidence>
<keyword evidence="1" id="KW-0479">Metal-binding</keyword>
<accession>A0A3P6F2S4</accession>
<reference evidence="5" key="1">
    <citation type="submission" date="2018-11" db="EMBL/GenBank/DDBJ databases">
        <authorList>
            <consortium name="Genoscope - CEA"/>
            <person name="William W."/>
        </authorList>
    </citation>
    <scope>NUCLEOTIDE SEQUENCE</scope>
</reference>
<dbReference type="PANTHER" id="PTHR32410:SF154">
    <property type="entry name" value="CHP-RICH ZINC FINGER PROTEIN-LIKE-RELATED"/>
    <property type="match status" value="1"/>
</dbReference>